<dbReference type="Gene3D" id="3.40.50.10600">
    <property type="entry name" value="SpoIIaa-like domains"/>
    <property type="match status" value="1"/>
</dbReference>
<dbReference type="InterPro" id="IPR036513">
    <property type="entry name" value="STAS_dom_sf"/>
</dbReference>
<proteinExistence type="predicted"/>
<dbReference type="OrthoDB" id="5457369at2"/>
<dbReference type="RefSeq" id="WP_128779359.1">
    <property type="nucleotide sequence ID" value="NZ_RYFI01000029.1"/>
</dbReference>
<dbReference type="AlphaFoldDB" id="A0A4Q0M5D3"/>
<evidence type="ECO:0000313" key="1">
    <source>
        <dbReference type="EMBL" id="RXF67949.1"/>
    </source>
</evidence>
<dbReference type="SUPFAM" id="SSF52091">
    <property type="entry name" value="SpoIIaa-like"/>
    <property type="match status" value="1"/>
</dbReference>
<keyword evidence="2" id="KW-1185">Reference proteome</keyword>
<comment type="caution">
    <text evidence="1">The sequence shown here is derived from an EMBL/GenBank/DDBJ whole genome shotgun (WGS) entry which is preliminary data.</text>
</comment>
<dbReference type="InterPro" id="IPR038396">
    <property type="entry name" value="SpoIIAA-like_sf"/>
</dbReference>
<dbReference type="Pfam" id="PF11964">
    <property type="entry name" value="SpoIIAA-like"/>
    <property type="match status" value="1"/>
</dbReference>
<name>A0A4Q0M5D3_9HYPH</name>
<gene>
    <name evidence="1" type="ORF">EK403_20710</name>
</gene>
<accession>A0A4Q0M5D3</accession>
<dbReference type="Proteomes" id="UP000289708">
    <property type="component" value="Unassembled WGS sequence"/>
</dbReference>
<evidence type="ECO:0000313" key="2">
    <source>
        <dbReference type="Proteomes" id="UP000289708"/>
    </source>
</evidence>
<dbReference type="InterPro" id="IPR021866">
    <property type="entry name" value="SpoIIAA-like"/>
</dbReference>
<dbReference type="EMBL" id="RYFI01000029">
    <property type="protein sequence ID" value="RXF67949.1"/>
    <property type="molecule type" value="Genomic_DNA"/>
</dbReference>
<reference evidence="1 2" key="1">
    <citation type="submission" date="2018-12" db="EMBL/GenBank/DDBJ databases">
        <title>bacterium Hansschlegelia zhihuaiae S113.</title>
        <authorList>
            <person name="He J."/>
        </authorList>
    </citation>
    <scope>NUCLEOTIDE SEQUENCE [LARGE SCALE GENOMIC DNA]</scope>
    <source>
        <strain evidence="1 2">S 113</strain>
    </source>
</reference>
<protein>
    <submittedName>
        <fullName evidence="1">STAS/SEC14 domain-containing protein</fullName>
    </submittedName>
</protein>
<organism evidence="1 2">
    <name type="scientific">Hansschlegelia zhihuaiae</name>
    <dbReference type="NCBI Taxonomy" id="405005"/>
    <lineage>
        <taxon>Bacteria</taxon>
        <taxon>Pseudomonadati</taxon>
        <taxon>Pseudomonadota</taxon>
        <taxon>Alphaproteobacteria</taxon>
        <taxon>Hyphomicrobiales</taxon>
        <taxon>Methylopilaceae</taxon>
        <taxon>Hansschlegelia</taxon>
    </lineage>
</organism>
<sequence>MTGNEMVPALMFGTLGIALAVVGAPGWASTMIELSGKLTRVETMTFDLPDEAAALDWVNAGREEKP</sequence>